<comment type="caution">
    <text evidence="10">The sequence shown here is derived from an EMBL/GenBank/DDBJ whole genome shotgun (WGS) entry which is preliminary data.</text>
</comment>
<dbReference type="EMBL" id="MEUT01000001">
    <property type="protein sequence ID" value="OGC52218.1"/>
    <property type="molecule type" value="Genomic_DNA"/>
</dbReference>
<evidence type="ECO:0000256" key="3">
    <source>
        <dbReference type="ARBA" id="ARBA00022676"/>
    </source>
</evidence>
<keyword evidence="2" id="KW-1003">Cell membrane</keyword>
<keyword evidence="5 8" id="KW-0812">Transmembrane</keyword>
<sequence length="486" mass="56782">MRKDLRFFTYSFSKIELIIIAVLLSVTVILRFPQLGYSNFYGDETKAIFYNKSISITDFLLDQRKGPLQFVITWLTENTFNGFNEKYIRLPFAMAGSLSVLVFYLIVRNLFGWKEAVYASFLFTLSGFNIAFSRTAQYQSILILFCLISLFLCLLYTKNKNLLLLLFSSFFLALGILTHYDTLFFAIPISLISFKLADIKTFTIYFLLPIIILSSVFYGPYIIKGYFSEKTQNYVMRRITGQEYRPSSSVYTLKVYNPDVFYILLLIFSCFYFANGVSFKKIAVFCWFLIPFIVFELIFQNPGTHTNNYLIPLYVMSGVGFVYFIENYLVSRKLKKLFFGAIITILVVSFFIKATVYIPLLNTGYPWKDQQALYKLRKANNSYHLYLYGFPYYRGWDLIRNYMLSQMGVRGIYTNDNSTLAEYYLREFDITPPGSNYLPQYYIDVIDNQEFKLSDPVFLSSYSVDKEIFVDGKLNATIYKKPILVL</sequence>
<name>A0A1F4V4U5_UNCKA</name>
<dbReference type="Proteomes" id="UP000177371">
    <property type="component" value="Unassembled WGS sequence"/>
</dbReference>
<reference evidence="10 11" key="1">
    <citation type="journal article" date="2016" name="Nat. Commun.">
        <title>Thousands of microbial genomes shed light on interconnected biogeochemical processes in an aquifer system.</title>
        <authorList>
            <person name="Anantharaman K."/>
            <person name="Brown C.T."/>
            <person name="Hug L.A."/>
            <person name="Sharon I."/>
            <person name="Castelle C.J."/>
            <person name="Probst A.J."/>
            <person name="Thomas B.C."/>
            <person name="Singh A."/>
            <person name="Wilkins M.J."/>
            <person name="Karaoz U."/>
            <person name="Brodie E.L."/>
            <person name="Williams K.H."/>
            <person name="Hubbard S.S."/>
            <person name="Banfield J.F."/>
        </authorList>
    </citation>
    <scope>NUCLEOTIDE SEQUENCE [LARGE SCALE GENOMIC DNA]</scope>
</reference>
<feature type="domain" description="Glycosyltransferase RgtA/B/C/D-like" evidence="9">
    <location>
        <begin position="65"/>
        <end position="206"/>
    </location>
</feature>
<proteinExistence type="predicted"/>
<evidence type="ECO:0000256" key="6">
    <source>
        <dbReference type="ARBA" id="ARBA00022989"/>
    </source>
</evidence>
<comment type="subcellular location">
    <subcellularLocation>
        <location evidence="1">Cell membrane</location>
        <topology evidence="1">Multi-pass membrane protein</topology>
    </subcellularLocation>
</comment>
<feature type="transmembrane region" description="Helical" evidence="8">
    <location>
        <begin position="204"/>
        <end position="223"/>
    </location>
</feature>
<feature type="transmembrane region" description="Helical" evidence="8">
    <location>
        <begin position="12"/>
        <end position="32"/>
    </location>
</feature>
<feature type="transmembrane region" description="Helical" evidence="8">
    <location>
        <begin position="255"/>
        <end position="275"/>
    </location>
</feature>
<keyword evidence="3" id="KW-0328">Glycosyltransferase</keyword>
<feature type="transmembrane region" description="Helical" evidence="8">
    <location>
        <begin position="282"/>
        <end position="299"/>
    </location>
</feature>
<dbReference type="InterPro" id="IPR050297">
    <property type="entry name" value="LipidA_mod_glycosyltrf_83"/>
</dbReference>
<keyword evidence="6 8" id="KW-1133">Transmembrane helix</keyword>
<feature type="transmembrane region" description="Helical" evidence="8">
    <location>
        <begin position="311"/>
        <end position="330"/>
    </location>
</feature>
<evidence type="ECO:0000256" key="4">
    <source>
        <dbReference type="ARBA" id="ARBA00022679"/>
    </source>
</evidence>
<feature type="transmembrane region" description="Helical" evidence="8">
    <location>
        <begin position="163"/>
        <end position="192"/>
    </location>
</feature>
<dbReference type="GO" id="GO:0005886">
    <property type="term" value="C:plasma membrane"/>
    <property type="evidence" value="ECO:0007669"/>
    <property type="project" value="UniProtKB-SubCell"/>
</dbReference>
<evidence type="ECO:0000256" key="8">
    <source>
        <dbReference type="SAM" id="Phobius"/>
    </source>
</evidence>
<evidence type="ECO:0000313" key="11">
    <source>
        <dbReference type="Proteomes" id="UP000177371"/>
    </source>
</evidence>
<dbReference type="GO" id="GO:0016763">
    <property type="term" value="F:pentosyltransferase activity"/>
    <property type="evidence" value="ECO:0007669"/>
    <property type="project" value="TreeGrafter"/>
</dbReference>
<feature type="transmembrane region" description="Helical" evidence="8">
    <location>
        <begin position="90"/>
        <end position="110"/>
    </location>
</feature>
<dbReference type="Pfam" id="PF13231">
    <property type="entry name" value="PMT_2"/>
    <property type="match status" value="1"/>
</dbReference>
<organism evidence="10 11">
    <name type="scientific">candidate division WWE3 bacterium RBG_16_37_10</name>
    <dbReference type="NCBI Taxonomy" id="1802610"/>
    <lineage>
        <taxon>Bacteria</taxon>
        <taxon>Katanobacteria</taxon>
    </lineage>
</organism>
<evidence type="ECO:0000313" key="10">
    <source>
        <dbReference type="EMBL" id="OGC52218.1"/>
    </source>
</evidence>
<dbReference type="PANTHER" id="PTHR33908">
    <property type="entry name" value="MANNOSYLTRANSFERASE YKCB-RELATED"/>
    <property type="match status" value="1"/>
</dbReference>
<dbReference type="InterPro" id="IPR038731">
    <property type="entry name" value="RgtA/B/C-like"/>
</dbReference>
<evidence type="ECO:0000256" key="5">
    <source>
        <dbReference type="ARBA" id="ARBA00022692"/>
    </source>
</evidence>
<evidence type="ECO:0000256" key="1">
    <source>
        <dbReference type="ARBA" id="ARBA00004651"/>
    </source>
</evidence>
<evidence type="ECO:0000256" key="2">
    <source>
        <dbReference type="ARBA" id="ARBA00022475"/>
    </source>
</evidence>
<accession>A0A1F4V4U5</accession>
<keyword evidence="4" id="KW-0808">Transferase</keyword>
<protein>
    <recommendedName>
        <fullName evidence="9">Glycosyltransferase RgtA/B/C/D-like domain-containing protein</fullName>
    </recommendedName>
</protein>
<gene>
    <name evidence="10" type="ORF">A2W32_05130</name>
</gene>
<dbReference type="AlphaFoldDB" id="A0A1F4V4U5"/>
<evidence type="ECO:0000259" key="9">
    <source>
        <dbReference type="Pfam" id="PF13231"/>
    </source>
</evidence>
<dbReference type="STRING" id="1802610.A2W32_05130"/>
<feature type="transmembrane region" description="Helical" evidence="8">
    <location>
        <begin position="140"/>
        <end position="157"/>
    </location>
</feature>
<feature type="transmembrane region" description="Helical" evidence="8">
    <location>
        <begin position="337"/>
        <end position="360"/>
    </location>
</feature>
<evidence type="ECO:0000256" key="7">
    <source>
        <dbReference type="ARBA" id="ARBA00023136"/>
    </source>
</evidence>
<dbReference type="PANTHER" id="PTHR33908:SF11">
    <property type="entry name" value="MEMBRANE PROTEIN"/>
    <property type="match status" value="1"/>
</dbReference>
<dbReference type="GO" id="GO:0009103">
    <property type="term" value="P:lipopolysaccharide biosynthetic process"/>
    <property type="evidence" value="ECO:0007669"/>
    <property type="project" value="UniProtKB-ARBA"/>
</dbReference>
<keyword evidence="7 8" id="KW-0472">Membrane</keyword>